<evidence type="ECO:0000313" key="5">
    <source>
        <dbReference type="Proteomes" id="UP000000310"/>
    </source>
</evidence>
<dbReference type="CDD" id="cd24098">
    <property type="entry name" value="ASKHA_NBD_TobZ_N"/>
    <property type="match status" value="1"/>
</dbReference>
<dbReference type="PANTHER" id="PTHR34847:SF1">
    <property type="entry name" value="NODULATION PROTEIN U"/>
    <property type="match status" value="1"/>
</dbReference>
<feature type="domain" description="Carbamoyltransferase" evidence="2">
    <location>
        <begin position="4"/>
        <end position="352"/>
    </location>
</feature>
<dbReference type="SUPFAM" id="SSF53067">
    <property type="entry name" value="Actin-like ATPase domain"/>
    <property type="match status" value="1"/>
</dbReference>
<dbReference type="HOGENOM" id="CLU_014411_2_1_10"/>
<evidence type="ECO:0000259" key="3">
    <source>
        <dbReference type="Pfam" id="PF16861"/>
    </source>
</evidence>
<name>F0S4K5_PSESL</name>
<dbReference type="InterPro" id="IPR051338">
    <property type="entry name" value="NodU/CmcH_Carbamoyltrnsfr"/>
</dbReference>
<protein>
    <submittedName>
        <fullName evidence="4">Carbamoyltransferase</fullName>
    </submittedName>
</protein>
<dbReference type="AlphaFoldDB" id="F0S4K5"/>
<gene>
    <name evidence="4" type="ordered locus">Pedsa_1431</name>
</gene>
<dbReference type="Gene3D" id="3.90.870.20">
    <property type="entry name" value="Carbamoyltransferase, C-terminal domain"/>
    <property type="match status" value="1"/>
</dbReference>
<evidence type="ECO:0000259" key="2">
    <source>
        <dbReference type="Pfam" id="PF02543"/>
    </source>
</evidence>
<sequence length="599" mass="67916">MYTLGINTVFHDSSACLLKDGRLIAAVEDERFTHFKHGKRPIPFSTYELPFHAIDFCLKTAGIHLNDVDHIAYSFNPYAILPIEMLGESSCLVPLFSNQRDFDAEIGNPWNNLFLTSIINAENQLMDGYPHHLQKRFYKADKSNWSWHFVDHHLAHAASAFLPSPFSRAAILTLDGRGENCSTTYSVGQDNNIQKINEVQLPHSLGLLYERVTTYLGFLHSSDEYKIMALASYGKPVFVNDFREIIQYTGNGQYQIVDERLEERFGPTRLRGDEFTDHHFNIARSLQYVLEETVLELCEWLYDVTKEGNLCIAGGVGLNCVLNARIRDKSSFKEVWVQPAAGDSGTALGAALCVDAEQRKSQTRDFKMEHVYWGPDYSDSEIEAFLLKCKIPFQRMEDIATETAELLADNKIIGWFQGKMEYGPRSLGARSILASPIDPKMQSLLNIVKDREDFRPVAPVVLEEDASEWFEGAGKSPFMLFVYDVIKEREQLIPAVKHIDGTARVQTINPDQNSLYYGLIRAFKEKTGVPVLVNTSFNTLGKPIVCSPRDAIECFWTSPFDALVIGSFLIEKDYGSKDFDSYTYIQETESIEEMPDTVN</sequence>
<feature type="domain" description="Carbamoyltransferase C-terminal" evidence="3">
    <location>
        <begin position="404"/>
        <end position="572"/>
    </location>
</feature>
<dbReference type="OrthoDB" id="9780777at2"/>
<proteinExistence type="inferred from homology"/>
<dbReference type="InterPro" id="IPR038152">
    <property type="entry name" value="Carbam_trans_C_sf"/>
</dbReference>
<dbReference type="PANTHER" id="PTHR34847">
    <property type="entry name" value="NODULATION PROTEIN U"/>
    <property type="match status" value="1"/>
</dbReference>
<dbReference type="KEGG" id="psn:Pedsa_1431"/>
<dbReference type="Pfam" id="PF02543">
    <property type="entry name" value="Carbam_trans_N"/>
    <property type="match status" value="1"/>
</dbReference>
<dbReference type="InterPro" id="IPR003696">
    <property type="entry name" value="Carbtransf_dom"/>
</dbReference>
<dbReference type="STRING" id="762903.Pedsa_1431"/>
<dbReference type="InterPro" id="IPR043129">
    <property type="entry name" value="ATPase_NBD"/>
</dbReference>
<organism evidence="4 5">
    <name type="scientific">Pseudopedobacter saltans (strain ATCC 51119 / DSM 12145 / JCM 21818 / CCUG 39354 / LMG 10337 / NBRC 100064 / NCIMB 13643)</name>
    <name type="common">Pedobacter saltans</name>
    <dbReference type="NCBI Taxonomy" id="762903"/>
    <lineage>
        <taxon>Bacteria</taxon>
        <taxon>Pseudomonadati</taxon>
        <taxon>Bacteroidota</taxon>
        <taxon>Sphingobacteriia</taxon>
        <taxon>Sphingobacteriales</taxon>
        <taxon>Sphingobacteriaceae</taxon>
        <taxon>Pseudopedobacter</taxon>
    </lineage>
</organism>
<dbReference type="Pfam" id="PF16861">
    <property type="entry name" value="Carbam_trans_C"/>
    <property type="match status" value="1"/>
</dbReference>
<evidence type="ECO:0000313" key="4">
    <source>
        <dbReference type="EMBL" id="ADY51996.1"/>
    </source>
</evidence>
<evidence type="ECO:0000256" key="1">
    <source>
        <dbReference type="ARBA" id="ARBA00006129"/>
    </source>
</evidence>
<dbReference type="RefSeq" id="WP_013632495.1">
    <property type="nucleotide sequence ID" value="NC_015177.1"/>
</dbReference>
<accession>F0S4K5</accession>
<comment type="similarity">
    <text evidence="1">Belongs to the NodU/CmcH family.</text>
</comment>
<dbReference type="eggNOG" id="COG2192">
    <property type="taxonomic scope" value="Bacteria"/>
</dbReference>
<dbReference type="Proteomes" id="UP000000310">
    <property type="component" value="Chromosome"/>
</dbReference>
<keyword evidence="5" id="KW-1185">Reference proteome</keyword>
<dbReference type="InterPro" id="IPR031730">
    <property type="entry name" value="Carbam_trans_C"/>
</dbReference>
<reference evidence="4 5" key="1">
    <citation type="journal article" date="2011" name="Stand. Genomic Sci.">
        <title>Complete genome sequence of the gliding, heparinolytic Pedobacter saltans type strain (113).</title>
        <authorList>
            <person name="Liolios K."/>
            <person name="Sikorski J."/>
            <person name="Lu M."/>
            <person name="Nolan M."/>
            <person name="Lapidus A."/>
            <person name="Lucas S."/>
            <person name="Hammon N."/>
            <person name="Deshpande S."/>
            <person name="Cheng J.F."/>
            <person name="Tapia R."/>
            <person name="Han C."/>
            <person name="Goodwin L."/>
            <person name="Pitluck S."/>
            <person name="Huntemann M."/>
            <person name="Ivanova N."/>
            <person name="Pagani I."/>
            <person name="Mavromatis K."/>
            <person name="Ovchinikova G."/>
            <person name="Pati A."/>
            <person name="Chen A."/>
            <person name="Palaniappan K."/>
            <person name="Land M."/>
            <person name="Hauser L."/>
            <person name="Brambilla E.M."/>
            <person name="Kotsyurbenko O."/>
            <person name="Rohde M."/>
            <person name="Tindall B.J."/>
            <person name="Abt B."/>
            <person name="Goker M."/>
            <person name="Detter J.C."/>
            <person name="Woyke T."/>
            <person name="Bristow J."/>
            <person name="Eisen J.A."/>
            <person name="Markowitz V."/>
            <person name="Hugenholtz P."/>
            <person name="Klenk H.P."/>
            <person name="Kyrpides N.C."/>
        </authorList>
    </citation>
    <scope>NUCLEOTIDE SEQUENCE [LARGE SCALE GENOMIC DNA]</scope>
    <source>
        <strain evidence="5">ATCC 51119 / DSM 12145 / JCM 21818 / LMG 10337 / NBRC 100064 / NCIMB 13643</strain>
    </source>
</reference>
<dbReference type="Gene3D" id="3.30.420.40">
    <property type="match status" value="2"/>
</dbReference>
<dbReference type="GO" id="GO:0003824">
    <property type="term" value="F:catalytic activity"/>
    <property type="evidence" value="ECO:0007669"/>
    <property type="project" value="InterPro"/>
</dbReference>
<reference evidence="5" key="2">
    <citation type="submission" date="2011-02" db="EMBL/GenBank/DDBJ databases">
        <title>The complete genome of Pedobacter saltans DSM 12145.</title>
        <authorList>
            <consortium name="US DOE Joint Genome Institute (JGI-PGF)"/>
            <person name="Lucas S."/>
            <person name="Copeland A."/>
            <person name="Lapidus A."/>
            <person name="Bruce D."/>
            <person name="Goodwin L."/>
            <person name="Pitluck S."/>
            <person name="Kyrpides N."/>
            <person name="Mavromatis K."/>
            <person name="Pagani I."/>
            <person name="Ivanova N."/>
            <person name="Ovchinnikova G."/>
            <person name="Lu M."/>
            <person name="Detter J.C."/>
            <person name="Han C."/>
            <person name="Land M."/>
            <person name="Hauser L."/>
            <person name="Markowitz V."/>
            <person name="Cheng J.-F."/>
            <person name="Hugenholtz P."/>
            <person name="Woyke T."/>
            <person name="Wu D."/>
            <person name="Tindall B."/>
            <person name="Pomrenke H.G."/>
            <person name="Brambilla E."/>
            <person name="Klenk H.-P."/>
            <person name="Eisen J.A."/>
        </authorList>
    </citation>
    <scope>NUCLEOTIDE SEQUENCE [LARGE SCALE GENOMIC DNA]</scope>
    <source>
        <strain evidence="5">ATCC 51119 / DSM 12145 / JCM 21818 / LMG 10337 / NBRC 100064 / NCIMB 13643</strain>
    </source>
</reference>
<dbReference type="EMBL" id="CP002545">
    <property type="protein sequence ID" value="ADY51996.1"/>
    <property type="molecule type" value="Genomic_DNA"/>
</dbReference>